<feature type="transmembrane region" description="Helical" evidence="1">
    <location>
        <begin position="713"/>
        <end position="732"/>
    </location>
</feature>
<keyword evidence="1" id="KW-1133">Transmembrane helix</keyword>
<organism evidence="2 3">
    <name type="scientific">Steccherinum ochraceum</name>
    <dbReference type="NCBI Taxonomy" id="92696"/>
    <lineage>
        <taxon>Eukaryota</taxon>
        <taxon>Fungi</taxon>
        <taxon>Dikarya</taxon>
        <taxon>Basidiomycota</taxon>
        <taxon>Agaricomycotina</taxon>
        <taxon>Agaricomycetes</taxon>
        <taxon>Polyporales</taxon>
        <taxon>Steccherinaceae</taxon>
        <taxon>Steccherinum</taxon>
    </lineage>
</organism>
<dbReference type="Proteomes" id="UP000292702">
    <property type="component" value="Unassembled WGS sequence"/>
</dbReference>
<proteinExistence type="predicted"/>
<evidence type="ECO:0000313" key="2">
    <source>
        <dbReference type="EMBL" id="TCD64702.1"/>
    </source>
</evidence>
<feature type="transmembrane region" description="Helical" evidence="1">
    <location>
        <begin position="633"/>
        <end position="651"/>
    </location>
</feature>
<evidence type="ECO:0000256" key="1">
    <source>
        <dbReference type="SAM" id="Phobius"/>
    </source>
</evidence>
<evidence type="ECO:0000313" key="3">
    <source>
        <dbReference type="Proteomes" id="UP000292702"/>
    </source>
</evidence>
<comment type="caution">
    <text evidence="2">The sequence shown here is derived from an EMBL/GenBank/DDBJ whole genome shotgun (WGS) entry which is preliminary data.</text>
</comment>
<keyword evidence="1" id="KW-0472">Membrane</keyword>
<dbReference type="EMBL" id="RWJN01000221">
    <property type="protein sequence ID" value="TCD64702.1"/>
    <property type="molecule type" value="Genomic_DNA"/>
</dbReference>
<reference evidence="2 3" key="1">
    <citation type="submission" date="2018-11" db="EMBL/GenBank/DDBJ databases">
        <title>Genome assembly of Steccherinum ochraceum LE-BIN_3174, the white-rot fungus of the Steccherinaceae family (The Residual Polyporoid clade, Polyporales, Basidiomycota).</title>
        <authorList>
            <person name="Fedorova T.V."/>
            <person name="Glazunova O.A."/>
            <person name="Landesman E.O."/>
            <person name="Moiseenko K.V."/>
            <person name="Psurtseva N.V."/>
            <person name="Savinova O.S."/>
            <person name="Shakhova N.V."/>
            <person name="Tyazhelova T.V."/>
            <person name="Vasina D.V."/>
        </authorList>
    </citation>
    <scope>NUCLEOTIDE SEQUENCE [LARGE SCALE GENOMIC DNA]</scope>
    <source>
        <strain evidence="2 3">LE-BIN_3174</strain>
    </source>
</reference>
<feature type="transmembrane region" description="Helical" evidence="1">
    <location>
        <begin position="546"/>
        <end position="573"/>
    </location>
</feature>
<accession>A0A4R0RBE3</accession>
<feature type="transmembrane region" description="Helical" evidence="1">
    <location>
        <begin position="671"/>
        <end position="693"/>
    </location>
</feature>
<sequence length="799" mass="87907">MSDAQCKIKVRDDEKNEWGAWIPGKILASENVPYPKLPWGCIHLVEYPDDGSSTTNRGWFNPALGIVWMKGEPEPTLTYRESVAIYRSFTNVLVAINSPAAISGRQGWFPVWHKAVVGPIGMGESQLTRHVKVEEGHAQGQIFADPAVLMGLVPNEHDVITGLLESASIFQPAFAQAPVNDVISWPSGLLLLASVLYAALGTNCDVLWEIDPSIGPFIWTGLPFFSLPVMQRVNWVADFCHFVPHIRTAVGKSNFWYRSDEISQITRTDALRKVLEVLRPVTYIPLPVDLNNSLWSPTPEGLLRSSITSSVPPPTPDLKPPSTTPTARDFLLFAAHHYHVFWQYEVNIYRQEKLVFSTRGLPPSAILDVDSEEDALYITAAHMVARPHSQSIIRSLAKTDESTPTHFHLDLDKVDLTVLACSIDFHSYSPDKNKVAASLTELAAAYFRVAQYMKHSLEPAEPGSLAQAHVGQSIWISIFGGVLFDDGRLTIQYLPGRWGCRDASVDEAYLGRLERILENIAPYANTSDFEDLVFSGGTSRRATYPFLFAGLCGQMIICYFLSVGTSAGVWTAVALSNSLYAGRLTDLHSLFNGKAEHTTEPGMKMYVPRSPTKDIMVVATFDRSAPRTRGLRPGLLLNLLGVTAAIFGAIFQDQTRTALEFGSSPSATPAWVVYTSVALALGTSGLLLITVLLQQTKERTWRDDSEVAQRWMVYTTIIGSVAVSGLAVFFMRCKEARLWPILDAITYLSAIPLGLLENGRMISADDNMLHLALLTRWVMGAVASSVGSSNASGSGVCWK</sequence>
<keyword evidence="3" id="KW-1185">Reference proteome</keyword>
<name>A0A4R0RBE3_9APHY</name>
<keyword evidence="1" id="KW-0812">Transmembrane</keyword>
<dbReference type="AlphaFoldDB" id="A0A4R0RBE3"/>
<gene>
    <name evidence="2" type="ORF">EIP91_003776</name>
</gene>
<protein>
    <submittedName>
        <fullName evidence="2">Uncharacterized protein</fullName>
    </submittedName>
</protein>